<dbReference type="Proteomes" id="UP001329825">
    <property type="component" value="Chromosome 2"/>
</dbReference>
<evidence type="ECO:0000313" key="2">
    <source>
        <dbReference type="EMBL" id="WRT65219.1"/>
    </source>
</evidence>
<keyword evidence="3" id="KW-1185">Reference proteome</keyword>
<evidence type="ECO:0000313" key="3">
    <source>
        <dbReference type="Proteomes" id="UP001329825"/>
    </source>
</evidence>
<evidence type="ECO:0008006" key="4">
    <source>
        <dbReference type="Google" id="ProtNLM"/>
    </source>
</evidence>
<dbReference type="RefSeq" id="XP_062789959.1">
    <property type="nucleotide sequence ID" value="XM_062933908.1"/>
</dbReference>
<dbReference type="Pfam" id="PF03162">
    <property type="entry name" value="Y_phosphatase2"/>
    <property type="match status" value="1"/>
</dbReference>
<dbReference type="PANTHER" id="PTHR31126">
    <property type="entry name" value="TYROSINE-PROTEIN PHOSPHATASE"/>
    <property type="match status" value="1"/>
</dbReference>
<reference evidence="2 3" key="1">
    <citation type="submission" date="2024-01" db="EMBL/GenBank/DDBJ databases">
        <title>Comparative genomics of Cryptococcus and Kwoniella reveals pathogenesis evolution and contrasting modes of karyotype evolution via chromosome fusion or intercentromeric recombination.</title>
        <authorList>
            <person name="Coelho M.A."/>
            <person name="David-Palma M."/>
            <person name="Shea T."/>
            <person name="Bowers K."/>
            <person name="McGinley-Smith S."/>
            <person name="Mohammad A.W."/>
            <person name="Gnirke A."/>
            <person name="Yurkov A.M."/>
            <person name="Nowrousian M."/>
            <person name="Sun S."/>
            <person name="Cuomo C.A."/>
            <person name="Heitman J."/>
        </authorList>
    </citation>
    <scope>NUCLEOTIDE SEQUENCE [LARGE SCALE GENOMIC DNA]</scope>
    <source>
        <strain evidence="2">CBS 11374</strain>
    </source>
</reference>
<dbReference type="InterPro" id="IPR004861">
    <property type="entry name" value="Siw14-like"/>
</dbReference>
<dbReference type="PRINTS" id="PR01911">
    <property type="entry name" value="PFDSPHPHTASE"/>
</dbReference>
<dbReference type="EMBL" id="CP141882">
    <property type="protein sequence ID" value="WRT65219.1"/>
    <property type="molecule type" value="Genomic_DNA"/>
</dbReference>
<evidence type="ECO:0000256" key="1">
    <source>
        <dbReference type="ARBA" id="ARBA00022801"/>
    </source>
</evidence>
<dbReference type="InterPro" id="IPR020428">
    <property type="entry name" value="PFA-DSPs"/>
</dbReference>
<name>A0ABZ1CV68_9TREE</name>
<dbReference type="GeneID" id="87954293"/>
<proteinExistence type="predicted"/>
<gene>
    <name evidence="2" type="ORF">IL334_002162</name>
</gene>
<dbReference type="SUPFAM" id="SSF52799">
    <property type="entry name" value="(Phosphotyrosine protein) phosphatases II"/>
    <property type="match status" value="1"/>
</dbReference>
<keyword evidence="1" id="KW-0378">Hydrolase</keyword>
<dbReference type="PANTHER" id="PTHR31126:SF74">
    <property type="entry name" value="TYROSINE-PROTEIN PHOSPHATASE-LIKE PROTEIN OCA2"/>
    <property type="match status" value="1"/>
</dbReference>
<accession>A0ABZ1CV68</accession>
<protein>
    <recommendedName>
        <fullName evidence="4">Cytoplasmic protein</fullName>
    </recommendedName>
</protein>
<sequence length="187" mass="20838">MPSKIYIQSDETPLVVVPPINFSLVAPGIYRSGHPNKKNFSFLKRLNLKGIIYLEKVGDPYRQDSMDFVSSNEIKLYRFDLSKESELYTVQGEDRLEDLLGVLLDKRNHPLLIHDDTGKGTATLICSLIRRIQGWSLTGAFAEGDMFAGPAGGSEGVGLGQAGMEFIAAFEPKKVKFDRTNKPDWVD</sequence>
<dbReference type="InterPro" id="IPR029021">
    <property type="entry name" value="Prot-tyrosine_phosphatase-like"/>
</dbReference>
<organism evidence="2 3">
    <name type="scientific">Kwoniella shivajii</name>
    <dbReference type="NCBI Taxonomy" id="564305"/>
    <lineage>
        <taxon>Eukaryota</taxon>
        <taxon>Fungi</taxon>
        <taxon>Dikarya</taxon>
        <taxon>Basidiomycota</taxon>
        <taxon>Agaricomycotina</taxon>
        <taxon>Tremellomycetes</taxon>
        <taxon>Tremellales</taxon>
        <taxon>Cryptococcaceae</taxon>
        <taxon>Kwoniella</taxon>
    </lineage>
</organism>
<dbReference type="Gene3D" id="3.90.190.10">
    <property type="entry name" value="Protein tyrosine phosphatase superfamily"/>
    <property type="match status" value="1"/>
</dbReference>